<accession>A0A3A5H240</accession>
<reference evidence="4" key="1">
    <citation type="submission" date="2018-09" db="EMBL/GenBank/DDBJ databases">
        <authorList>
            <person name="Zhu H."/>
        </authorList>
    </citation>
    <scope>NUCLEOTIDE SEQUENCE [LARGE SCALE GENOMIC DNA]</scope>
    <source>
        <strain evidence="4">K1W22B-1</strain>
    </source>
</reference>
<feature type="transmembrane region" description="Helical" evidence="2">
    <location>
        <begin position="152"/>
        <end position="172"/>
    </location>
</feature>
<feature type="region of interest" description="Disordered" evidence="1">
    <location>
        <begin position="308"/>
        <end position="358"/>
    </location>
</feature>
<keyword evidence="2" id="KW-1133">Transmembrane helix</keyword>
<dbReference type="Proteomes" id="UP000276542">
    <property type="component" value="Unassembled WGS sequence"/>
</dbReference>
<feature type="transmembrane region" description="Helical" evidence="2">
    <location>
        <begin position="184"/>
        <end position="205"/>
    </location>
</feature>
<sequence>MNDTAKLEVRPGVAEFVEQVRARLADLTAEERTELTDGLGADLHELVAERGPEALGDPTAYAAELRAAAGFSPTMGKVRDKRELSAAIHAALDSARGKWDALVEGLPGDPWGLIQAVRPAWWILRAWLALQLVDLVWGNGGLNLGLSVVPSLLGWGAPLLAVASIVSVQIGRGKLWPGKARGNAAVRLLLLALNAVAIAVIPVTFTSVFTPAKASIWYPELTDGGSAHLEGGIQVDGRNVTNLFPYDASGKPLKGVQLFDQDGQPVSIDESRMWDEGEELFIGYPWLSNGEARFNVFPVPEGHVGAMEERDASAWTSDNPPAIPAYPLESAPEVGLPTDPEPAAAPEPATAPKQKAGR</sequence>
<gene>
    <name evidence="3" type="ORF">D4739_00585</name>
</gene>
<dbReference type="EMBL" id="QYRP01000002">
    <property type="protein sequence ID" value="RJS44886.1"/>
    <property type="molecule type" value="Genomic_DNA"/>
</dbReference>
<evidence type="ECO:0000256" key="2">
    <source>
        <dbReference type="SAM" id="Phobius"/>
    </source>
</evidence>
<organism evidence="3 4">
    <name type="scientific">Nocardioides cavernaquae</name>
    <dbReference type="NCBI Taxonomy" id="2321396"/>
    <lineage>
        <taxon>Bacteria</taxon>
        <taxon>Bacillati</taxon>
        <taxon>Actinomycetota</taxon>
        <taxon>Actinomycetes</taxon>
        <taxon>Propionibacteriales</taxon>
        <taxon>Nocardioidaceae</taxon>
        <taxon>Nocardioides</taxon>
    </lineage>
</organism>
<keyword evidence="4" id="KW-1185">Reference proteome</keyword>
<proteinExistence type="predicted"/>
<dbReference type="AlphaFoldDB" id="A0A3A5H240"/>
<dbReference type="RefSeq" id="WP_120058723.1">
    <property type="nucleotide sequence ID" value="NZ_QYRP01000002.1"/>
</dbReference>
<dbReference type="OrthoDB" id="5185521at2"/>
<evidence type="ECO:0000313" key="4">
    <source>
        <dbReference type="Proteomes" id="UP000276542"/>
    </source>
</evidence>
<evidence type="ECO:0000256" key="1">
    <source>
        <dbReference type="SAM" id="MobiDB-lite"/>
    </source>
</evidence>
<keyword evidence="2" id="KW-0812">Transmembrane</keyword>
<evidence type="ECO:0000313" key="3">
    <source>
        <dbReference type="EMBL" id="RJS44886.1"/>
    </source>
</evidence>
<name>A0A3A5H240_9ACTN</name>
<comment type="caution">
    <text evidence="3">The sequence shown here is derived from an EMBL/GenBank/DDBJ whole genome shotgun (WGS) entry which is preliminary data.</text>
</comment>
<protein>
    <submittedName>
        <fullName evidence="3">Uncharacterized protein</fullName>
    </submittedName>
</protein>
<keyword evidence="2" id="KW-0472">Membrane</keyword>